<protein>
    <submittedName>
        <fullName evidence="1">Uncharacterized protein</fullName>
    </submittedName>
</protein>
<sequence length="95" mass="10428">MHQDLTHRKEPNYAVGLEDMASTPVRKRAPHSTLCYASKTKPPKCDSVLWRRTRVCPPNSSSAISPGGEIAICQAYHPHVAIYLTSHSSPSKDSA</sequence>
<name>A0AAE1B4V5_9GAST</name>
<dbReference type="Proteomes" id="UP001283361">
    <property type="component" value="Unassembled WGS sequence"/>
</dbReference>
<comment type="caution">
    <text evidence="1">The sequence shown here is derived from an EMBL/GenBank/DDBJ whole genome shotgun (WGS) entry which is preliminary data.</text>
</comment>
<evidence type="ECO:0000313" key="2">
    <source>
        <dbReference type="Proteomes" id="UP001283361"/>
    </source>
</evidence>
<dbReference type="AlphaFoldDB" id="A0AAE1B4V5"/>
<dbReference type="EMBL" id="JAWDGP010000571">
    <property type="protein sequence ID" value="KAK3799429.1"/>
    <property type="molecule type" value="Genomic_DNA"/>
</dbReference>
<reference evidence="1" key="1">
    <citation type="journal article" date="2023" name="G3 (Bethesda)">
        <title>A reference genome for the long-term kleptoplast-retaining sea slug Elysia crispata morphotype clarki.</title>
        <authorList>
            <person name="Eastman K.E."/>
            <person name="Pendleton A.L."/>
            <person name="Shaikh M.A."/>
            <person name="Suttiyut T."/>
            <person name="Ogas R."/>
            <person name="Tomko P."/>
            <person name="Gavelis G."/>
            <person name="Widhalm J.R."/>
            <person name="Wisecaver J.H."/>
        </authorList>
    </citation>
    <scope>NUCLEOTIDE SEQUENCE</scope>
    <source>
        <strain evidence="1">ECLA1</strain>
    </source>
</reference>
<keyword evidence="2" id="KW-1185">Reference proteome</keyword>
<proteinExistence type="predicted"/>
<evidence type="ECO:0000313" key="1">
    <source>
        <dbReference type="EMBL" id="KAK3799429.1"/>
    </source>
</evidence>
<accession>A0AAE1B4V5</accession>
<organism evidence="1 2">
    <name type="scientific">Elysia crispata</name>
    <name type="common">lettuce slug</name>
    <dbReference type="NCBI Taxonomy" id="231223"/>
    <lineage>
        <taxon>Eukaryota</taxon>
        <taxon>Metazoa</taxon>
        <taxon>Spiralia</taxon>
        <taxon>Lophotrochozoa</taxon>
        <taxon>Mollusca</taxon>
        <taxon>Gastropoda</taxon>
        <taxon>Heterobranchia</taxon>
        <taxon>Euthyneura</taxon>
        <taxon>Panpulmonata</taxon>
        <taxon>Sacoglossa</taxon>
        <taxon>Placobranchoidea</taxon>
        <taxon>Plakobranchidae</taxon>
        <taxon>Elysia</taxon>
    </lineage>
</organism>
<gene>
    <name evidence="1" type="ORF">RRG08_009972</name>
</gene>